<evidence type="ECO:0000313" key="2">
    <source>
        <dbReference type="Proteomes" id="UP000295788"/>
    </source>
</evidence>
<dbReference type="RefSeq" id="WP_132769787.1">
    <property type="nucleotide sequence ID" value="NZ_SMAB01000017.1"/>
</dbReference>
<dbReference type="AlphaFoldDB" id="A0A4R3KBS5"/>
<sequence>MESFETMLRTIIREELIKIKEELKADLVQAQQTNGYPPVITVKEAKEILKVGTTTMYEITKHPTFPAIRTSDSKKAHIKIPTQKFLDWIQEHAHEFNLSA</sequence>
<comment type="caution">
    <text evidence="1">The sequence shown here is derived from an EMBL/GenBank/DDBJ whole genome shotgun (WGS) entry which is preliminary data.</text>
</comment>
<dbReference type="OrthoDB" id="2614557at2"/>
<name>A0A4R3KBS5_9BACI</name>
<organism evidence="1 2">
    <name type="scientific">Tepidibacillus fermentans</name>
    <dbReference type="NCBI Taxonomy" id="1281767"/>
    <lineage>
        <taxon>Bacteria</taxon>
        <taxon>Bacillati</taxon>
        <taxon>Bacillota</taxon>
        <taxon>Bacilli</taxon>
        <taxon>Bacillales</taxon>
        <taxon>Bacillaceae</taxon>
        <taxon>Tepidibacillus</taxon>
    </lineage>
</organism>
<accession>A0A4R3KBS5</accession>
<dbReference type="EMBL" id="SMAB01000017">
    <property type="protein sequence ID" value="TCS80349.1"/>
    <property type="molecule type" value="Genomic_DNA"/>
</dbReference>
<gene>
    <name evidence="1" type="ORF">EDD72_11716</name>
</gene>
<protein>
    <submittedName>
        <fullName evidence="1">Helix-turn-helix protein</fullName>
    </submittedName>
</protein>
<evidence type="ECO:0000313" key="1">
    <source>
        <dbReference type="EMBL" id="TCS80349.1"/>
    </source>
</evidence>
<dbReference type="Proteomes" id="UP000295788">
    <property type="component" value="Unassembled WGS sequence"/>
</dbReference>
<proteinExistence type="predicted"/>
<reference evidence="1 2" key="1">
    <citation type="submission" date="2019-03" db="EMBL/GenBank/DDBJ databases">
        <title>Genomic Encyclopedia of Type Strains, Phase IV (KMG-IV): sequencing the most valuable type-strain genomes for metagenomic binning, comparative biology and taxonomic classification.</title>
        <authorList>
            <person name="Goeker M."/>
        </authorList>
    </citation>
    <scope>NUCLEOTIDE SEQUENCE [LARGE SCALE GENOMIC DNA]</scope>
    <source>
        <strain evidence="1 2">DSM 23802</strain>
    </source>
</reference>
<keyword evidence="2" id="KW-1185">Reference proteome</keyword>